<dbReference type="CDD" id="cd16917">
    <property type="entry name" value="HATPase_UhpB-NarQ-NarX-like"/>
    <property type="match status" value="1"/>
</dbReference>
<organism evidence="6 7">
    <name type="scientific">Lysinibacillus sphaericus OT4b.31</name>
    <dbReference type="NCBI Taxonomy" id="1285586"/>
    <lineage>
        <taxon>Bacteria</taxon>
        <taxon>Bacillati</taxon>
        <taxon>Bacillota</taxon>
        <taxon>Bacilli</taxon>
        <taxon>Bacillales</taxon>
        <taxon>Bacillaceae</taxon>
        <taxon>Lysinibacillus</taxon>
    </lineage>
</organism>
<evidence type="ECO:0000256" key="1">
    <source>
        <dbReference type="ARBA" id="ARBA00022679"/>
    </source>
</evidence>
<dbReference type="Pfam" id="PF02518">
    <property type="entry name" value="HATPase_c"/>
    <property type="match status" value="1"/>
</dbReference>
<dbReference type="GO" id="GO:0016301">
    <property type="term" value="F:kinase activity"/>
    <property type="evidence" value="ECO:0007669"/>
    <property type="project" value="UniProtKB-KW"/>
</dbReference>
<keyword evidence="4" id="KW-0472">Membrane</keyword>
<evidence type="ECO:0000256" key="2">
    <source>
        <dbReference type="ARBA" id="ARBA00022777"/>
    </source>
</evidence>
<proteinExistence type="predicted"/>
<name>R7ZDA8_LYSSH</name>
<feature type="transmembrane region" description="Helical" evidence="4">
    <location>
        <begin position="16"/>
        <end position="36"/>
    </location>
</feature>
<keyword evidence="3" id="KW-0902">Two-component regulatory system</keyword>
<reference evidence="6 7" key="1">
    <citation type="submission" date="2013-04" db="EMBL/GenBank/DDBJ databases">
        <title>Draft genome of the heavy metal tolerant bacterium Lysinibacillus sphaericus strain OT4b.31.</title>
        <authorList>
            <person name="Pena-Montenegro T.D."/>
            <person name="Dussan J."/>
        </authorList>
    </citation>
    <scope>NUCLEOTIDE SEQUENCE [LARGE SCALE GENOMIC DNA]</scope>
    <source>
        <strain evidence="6 7">OT4b.31</strain>
    </source>
</reference>
<dbReference type="PANTHER" id="PTHR24421:SF60">
    <property type="entry name" value="SENSOR HISTIDINE KINASE COMP"/>
    <property type="match status" value="1"/>
</dbReference>
<dbReference type="RefSeq" id="WP_010859784.1">
    <property type="nucleotide sequence ID" value="NZ_KB933398.1"/>
</dbReference>
<feature type="transmembrane region" description="Helical" evidence="4">
    <location>
        <begin position="277"/>
        <end position="298"/>
    </location>
</feature>
<keyword evidence="1" id="KW-0808">Transferase</keyword>
<feature type="transmembrane region" description="Helical" evidence="4">
    <location>
        <begin position="304"/>
        <end position="323"/>
    </location>
</feature>
<dbReference type="PANTHER" id="PTHR24421">
    <property type="entry name" value="NITRATE/NITRITE SENSOR PROTEIN NARX-RELATED"/>
    <property type="match status" value="1"/>
</dbReference>
<dbReference type="HOGENOM" id="CLU_021465_0_0_9"/>
<feature type="transmembrane region" description="Helical" evidence="4">
    <location>
        <begin position="243"/>
        <end position="265"/>
    </location>
</feature>
<dbReference type="GO" id="GO:0000160">
    <property type="term" value="P:phosphorelay signal transduction system"/>
    <property type="evidence" value="ECO:0007669"/>
    <property type="project" value="UniProtKB-KW"/>
</dbReference>
<keyword evidence="4" id="KW-1133">Transmembrane helix</keyword>
<dbReference type="AlphaFoldDB" id="R7ZDA8"/>
<dbReference type="InterPro" id="IPR003594">
    <property type="entry name" value="HATPase_dom"/>
</dbReference>
<dbReference type="eggNOG" id="COG4585">
    <property type="taxonomic scope" value="Bacteria"/>
</dbReference>
<dbReference type="Proteomes" id="UP000013911">
    <property type="component" value="Unassembled WGS sequence"/>
</dbReference>
<sequence>MFRSSVVELKPTKYKWFWLVIGVYLTIGCYLLFVTYSKPFLNIEIEEENGRWIVTDPYYKDWADKQGVSPRDAVLDVDGIQINDIANIKYDFVIRAANDLTIMKPNGHLVHVQIKPQDIPQQFYYILVVPTSYYFLTLMISLYLYYKQKNTALLNLLILFILTVSLAYVSIGASGILNNVGIIVNRSSMLLCLVLLIHFLSKYFEFLNIEWMFFKNIKILYMLPVLVIFMSIFGITFRATHLILSNAILGLFFLLLIFILSTMVVGYMKYKTPQLKILLSSIIIPFLPFLFLYALPEIIFQKQILSADICSLFLMLIPFSFIFTQLTERIFDLEYFITRLRYYVSFSFVFTLWLLLGVYWFADLPISKMAEIFFFSFLSLTALFYAKEKIDYRKRKVLFSTKGDYIHRLYTTVDRIGRVIKIEDLLQKFVQEAAIHLEINSVYVLTYDYKNNQFISANKSTEYLHNHFDEVLIERLQLGDIKRIDKFYMAFIHQDVDYKRILVVDHNNSIHLKDEELLWLELLLLYLNNFIENTKMVEELLEQLKHMKVADKNQLPWLNKLLWYRFEEEKFQLAQELHDTNLQEQLHIAREVNALMHTKNTTDIQWQLAKIHEQMITSLYDLRVYCENLKPPLLDTLGLNAALDKLIQKTRKRADFVLLYSIDRLYLEDERLNLMIYRLFQELLNNAIKHSSSTTVEIHLQEMENGFGIFYTDDGVGFNMDAIIRSDSMGLKGMQERVQAFNGLFYINSEVGKGMSIQITVNEENNILDYAQSGWSSHFTRGH</sequence>
<feature type="domain" description="Histidine kinase/HSP90-like ATPase" evidence="5">
    <location>
        <begin position="676"/>
        <end position="763"/>
    </location>
</feature>
<gene>
    <name evidence="6" type="ORF">H131_14238</name>
</gene>
<dbReference type="PATRIC" id="fig|1285586.5.peg.2913"/>
<feature type="transmembrane region" description="Helical" evidence="4">
    <location>
        <begin position="219"/>
        <end position="237"/>
    </location>
</feature>
<protein>
    <submittedName>
        <fullName evidence="6">Sensor protein ComP</fullName>
    </submittedName>
</protein>
<comment type="caution">
    <text evidence="6">The sequence shown here is derived from an EMBL/GenBank/DDBJ whole genome shotgun (WGS) entry which is preliminary data.</text>
</comment>
<feature type="transmembrane region" description="Helical" evidence="4">
    <location>
        <begin position="343"/>
        <end position="362"/>
    </location>
</feature>
<keyword evidence="4" id="KW-0812">Transmembrane</keyword>
<accession>R7ZDA8</accession>
<keyword evidence="2" id="KW-0418">Kinase</keyword>
<feature type="transmembrane region" description="Helical" evidence="4">
    <location>
        <begin position="368"/>
        <end position="386"/>
    </location>
</feature>
<evidence type="ECO:0000313" key="6">
    <source>
        <dbReference type="EMBL" id="EON72110.1"/>
    </source>
</evidence>
<dbReference type="Gene3D" id="3.30.565.10">
    <property type="entry name" value="Histidine kinase-like ATPase, C-terminal domain"/>
    <property type="match status" value="1"/>
</dbReference>
<dbReference type="InterPro" id="IPR036890">
    <property type="entry name" value="HATPase_C_sf"/>
</dbReference>
<evidence type="ECO:0000259" key="5">
    <source>
        <dbReference type="Pfam" id="PF02518"/>
    </source>
</evidence>
<dbReference type="SUPFAM" id="SSF55874">
    <property type="entry name" value="ATPase domain of HSP90 chaperone/DNA topoisomerase II/histidine kinase"/>
    <property type="match status" value="1"/>
</dbReference>
<evidence type="ECO:0000256" key="3">
    <source>
        <dbReference type="ARBA" id="ARBA00023012"/>
    </source>
</evidence>
<dbReference type="PROSITE" id="PS51257">
    <property type="entry name" value="PROKAR_LIPOPROTEIN"/>
    <property type="match status" value="1"/>
</dbReference>
<feature type="transmembrane region" description="Helical" evidence="4">
    <location>
        <begin position="188"/>
        <end position="207"/>
    </location>
</feature>
<evidence type="ECO:0000313" key="7">
    <source>
        <dbReference type="Proteomes" id="UP000013911"/>
    </source>
</evidence>
<evidence type="ECO:0000256" key="4">
    <source>
        <dbReference type="SAM" id="Phobius"/>
    </source>
</evidence>
<dbReference type="InterPro" id="IPR050482">
    <property type="entry name" value="Sensor_HK_TwoCompSys"/>
</dbReference>
<feature type="transmembrane region" description="Helical" evidence="4">
    <location>
        <begin position="123"/>
        <end position="146"/>
    </location>
</feature>
<feature type="transmembrane region" description="Helical" evidence="4">
    <location>
        <begin position="153"/>
        <end position="176"/>
    </location>
</feature>
<dbReference type="EMBL" id="AQPX01000020">
    <property type="protein sequence ID" value="EON72110.1"/>
    <property type="molecule type" value="Genomic_DNA"/>
</dbReference>